<dbReference type="Proteomes" id="UP001619911">
    <property type="component" value="Unassembled WGS sequence"/>
</dbReference>
<dbReference type="InterPro" id="IPR003305">
    <property type="entry name" value="CenC_carb-bd"/>
</dbReference>
<organism evidence="3 4">
    <name type="scientific">Bacillus lumedeiriae</name>
    <dbReference type="NCBI Taxonomy" id="3058829"/>
    <lineage>
        <taxon>Bacteria</taxon>
        <taxon>Bacillati</taxon>
        <taxon>Bacillota</taxon>
        <taxon>Bacilli</taxon>
        <taxon>Bacillales</taxon>
        <taxon>Bacillaceae</taxon>
        <taxon>Bacillus</taxon>
    </lineage>
</organism>
<dbReference type="EMBL" id="JAUIYO010000002">
    <property type="protein sequence ID" value="MFK2825210.1"/>
    <property type="molecule type" value="Genomic_DNA"/>
</dbReference>
<accession>A0ABW8I6V2</accession>
<proteinExistence type="predicted"/>
<dbReference type="SUPFAM" id="SSF53474">
    <property type="entry name" value="alpha/beta-Hydrolases"/>
    <property type="match status" value="1"/>
</dbReference>
<dbReference type="PROSITE" id="PS51257">
    <property type="entry name" value="PROKAR_LIPOPROTEIN"/>
    <property type="match status" value="1"/>
</dbReference>
<feature type="domain" description="CBM-cenC" evidence="2">
    <location>
        <begin position="288"/>
        <end position="413"/>
    </location>
</feature>
<dbReference type="Gene3D" id="2.60.120.260">
    <property type="entry name" value="Galactose-binding domain-like"/>
    <property type="match status" value="1"/>
</dbReference>
<evidence type="ECO:0000259" key="2">
    <source>
        <dbReference type="Pfam" id="PF02018"/>
    </source>
</evidence>
<evidence type="ECO:0000256" key="1">
    <source>
        <dbReference type="ARBA" id="ARBA00022801"/>
    </source>
</evidence>
<comment type="caution">
    <text evidence="3">The sequence shown here is derived from an EMBL/GenBank/DDBJ whole genome shotgun (WGS) entry which is preliminary data.</text>
</comment>
<dbReference type="InterPro" id="IPR029058">
    <property type="entry name" value="AB_hydrolase_fold"/>
</dbReference>
<dbReference type="InterPro" id="IPR008979">
    <property type="entry name" value="Galactose-bd-like_sf"/>
</dbReference>
<protein>
    <submittedName>
        <fullName evidence="3">Carbohydrate binding domain-containing protein</fullName>
    </submittedName>
</protein>
<sequence>MRYIQRVILLSTFFVGCLIIGAFSDTAEASLLPEVKQYKASDTTYYMYTPEKVNANTPILVSIHGIGRNTEEHSNFYVPYAKKMGFIVVAPLFPESKFPDYQTLGQGSDKKLIDIINDVKARTGSKVSKINLSGYSGGAQFAHRFMMRYPEKVERLAIGAAGWYTFPDANRNYWQGLKYSSEVGTMNPAEFLKVPSFVIVGELDDENEGTYNTRKSITEQQGAGRYARGQNWIKAMQTESKKYGYNTPYEFKGLPGVGHDFGAKDMIEQLVNFHFPQTNSPNLVYGPNILKNGSFETNSIANWKEWVPKGQSSKLEIEDYSPIDGKYNVDIYSSRPYHQTLYQQLSVPNGRYEVSAWVRQKQSPPVTSLMQVYSHGGQPVNVNIDHLNTYVKLSTEINVTTSKLGIQFYIHSKGGTRLKIDNVEVRKIQ</sequence>
<keyword evidence="1" id="KW-0378">Hydrolase</keyword>
<dbReference type="Gene3D" id="3.40.50.1820">
    <property type="entry name" value="alpha/beta hydrolase"/>
    <property type="match status" value="1"/>
</dbReference>
<evidence type="ECO:0000313" key="4">
    <source>
        <dbReference type="Proteomes" id="UP001619911"/>
    </source>
</evidence>
<gene>
    <name evidence="3" type="ORF">QYG89_05860</name>
</gene>
<evidence type="ECO:0000313" key="3">
    <source>
        <dbReference type="EMBL" id="MFK2825210.1"/>
    </source>
</evidence>
<reference evidence="3 4" key="1">
    <citation type="submission" date="2023-07" db="EMBL/GenBank/DDBJ databases">
        <title>Bacillus lucianemedeirus sp. nov, a new species isolated from an immunobiological production facility.</title>
        <authorList>
            <person name="Costa L.V."/>
            <person name="Miranda R.V.S.L."/>
            <person name="Brandao M.L.L."/>
            <person name="Reis C.M.F."/>
            <person name="Frazao A.M."/>
            <person name="Cruz F.V."/>
            <person name="Baio P.V.P."/>
            <person name="Veras J.F.C."/>
            <person name="Ramos J.N."/>
            <person name="Vieira V."/>
        </authorList>
    </citation>
    <scope>NUCLEOTIDE SEQUENCE [LARGE SCALE GENOMIC DNA]</scope>
    <source>
        <strain evidence="3 4">B190/17</strain>
    </source>
</reference>
<keyword evidence="4" id="KW-1185">Reference proteome</keyword>
<dbReference type="SUPFAM" id="SSF49785">
    <property type="entry name" value="Galactose-binding domain-like"/>
    <property type="match status" value="1"/>
</dbReference>
<dbReference type="Pfam" id="PF02018">
    <property type="entry name" value="CBM_4_9"/>
    <property type="match status" value="1"/>
</dbReference>
<dbReference type="RefSeq" id="WP_404315509.1">
    <property type="nucleotide sequence ID" value="NZ_JAUIYO010000002.1"/>
</dbReference>
<name>A0ABW8I6V2_9BACI</name>